<dbReference type="EMBL" id="JAWZYT010006101">
    <property type="protein sequence ID" value="KAK4288853.1"/>
    <property type="molecule type" value="Genomic_DNA"/>
</dbReference>
<evidence type="ECO:0000256" key="5">
    <source>
        <dbReference type="SAM" id="SignalP"/>
    </source>
</evidence>
<feature type="signal peptide" evidence="5">
    <location>
        <begin position="1"/>
        <end position="41"/>
    </location>
</feature>
<sequence>MAPAVLPTLAATSAVLPTRPSTWTLPLVFLLRLILLSLVKETGFYSSSPSYDNSHLLSSYYDFIVVGSGSAGSVVASRVSEVGGWRVLVLESGGEPPPESYVPGLFGTLLNGEADWSFRTVPQKHALWGFKDQILFDENKRAIGVRFDHQGKSRVALVKREVVVSGGTISSPHLLMLSGVGPDSHLRQHGFFYDYFWSIRDKEGFSIAPMLTRAKSRGSIRLQSSHPYTHPLIDPNYLSHPHDVTTLIKGTCKMAPNTDYLGVVDNKLRVRGVSGLRVVDASIMPLVVSANTNAATIMIGEMASDFIRKDWLSVDTSLHS</sequence>
<dbReference type="Pfam" id="PF05199">
    <property type="entry name" value="GMC_oxred_C"/>
    <property type="match status" value="1"/>
</dbReference>
<dbReference type="InterPro" id="IPR007867">
    <property type="entry name" value="GMC_OxRtase_C"/>
</dbReference>
<dbReference type="PANTHER" id="PTHR11552:SF147">
    <property type="entry name" value="CHOLINE DEHYDROGENASE, MITOCHONDRIAL"/>
    <property type="match status" value="1"/>
</dbReference>
<feature type="chain" id="PRO_5042083325" description="Glucose-methanol-choline oxidoreductase N-terminal domain-containing protein" evidence="5">
    <location>
        <begin position="42"/>
        <end position="320"/>
    </location>
</feature>
<dbReference type="InterPro" id="IPR012132">
    <property type="entry name" value="GMC_OxRdtase"/>
</dbReference>
<dbReference type="InterPro" id="IPR000172">
    <property type="entry name" value="GMC_OxRdtase_N"/>
</dbReference>
<dbReference type="GO" id="GO:0050660">
    <property type="term" value="F:flavin adenine dinucleotide binding"/>
    <property type="evidence" value="ECO:0007669"/>
    <property type="project" value="InterPro"/>
</dbReference>
<dbReference type="Pfam" id="PF00732">
    <property type="entry name" value="GMC_oxred_N"/>
    <property type="match status" value="1"/>
</dbReference>
<dbReference type="AlphaFoldDB" id="A0AAE1NFF2"/>
<dbReference type="GO" id="GO:0016614">
    <property type="term" value="F:oxidoreductase activity, acting on CH-OH group of donors"/>
    <property type="evidence" value="ECO:0007669"/>
    <property type="project" value="InterPro"/>
</dbReference>
<dbReference type="InterPro" id="IPR036188">
    <property type="entry name" value="FAD/NAD-bd_sf"/>
</dbReference>
<dbReference type="Gene3D" id="3.30.560.10">
    <property type="entry name" value="Glucose Oxidase, domain 3"/>
    <property type="match status" value="2"/>
</dbReference>
<comment type="caution">
    <text evidence="7">The sequence shown here is derived from an EMBL/GenBank/DDBJ whole genome shotgun (WGS) entry which is preliminary data.</text>
</comment>
<evidence type="ECO:0000256" key="2">
    <source>
        <dbReference type="ARBA" id="ARBA00010790"/>
    </source>
</evidence>
<evidence type="ECO:0000259" key="6">
    <source>
        <dbReference type="PROSITE" id="PS00624"/>
    </source>
</evidence>
<organism evidence="7 8">
    <name type="scientific">Petrolisthes manimaculis</name>
    <dbReference type="NCBI Taxonomy" id="1843537"/>
    <lineage>
        <taxon>Eukaryota</taxon>
        <taxon>Metazoa</taxon>
        <taxon>Ecdysozoa</taxon>
        <taxon>Arthropoda</taxon>
        <taxon>Crustacea</taxon>
        <taxon>Multicrustacea</taxon>
        <taxon>Malacostraca</taxon>
        <taxon>Eumalacostraca</taxon>
        <taxon>Eucarida</taxon>
        <taxon>Decapoda</taxon>
        <taxon>Pleocyemata</taxon>
        <taxon>Anomura</taxon>
        <taxon>Galatheoidea</taxon>
        <taxon>Porcellanidae</taxon>
        <taxon>Petrolisthes</taxon>
    </lineage>
</organism>
<dbReference type="Proteomes" id="UP001292094">
    <property type="component" value="Unassembled WGS sequence"/>
</dbReference>
<dbReference type="SUPFAM" id="SSF54373">
    <property type="entry name" value="FAD-linked reductases, C-terminal domain"/>
    <property type="match status" value="1"/>
</dbReference>
<comment type="cofactor">
    <cofactor evidence="1">
        <name>FAD</name>
        <dbReference type="ChEBI" id="CHEBI:57692"/>
    </cofactor>
</comment>
<reference evidence="7" key="1">
    <citation type="submission" date="2023-11" db="EMBL/GenBank/DDBJ databases">
        <title>Genome assemblies of two species of porcelain crab, Petrolisthes cinctipes and Petrolisthes manimaculis (Anomura: Porcellanidae).</title>
        <authorList>
            <person name="Angst P."/>
        </authorList>
    </citation>
    <scope>NUCLEOTIDE SEQUENCE</scope>
    <source>
        <strain evidence="7">PB745_02</strain>
        <tissue evidence="7">Gill</tissue>
    </source>
</reference>
<keyword evidence="4" id="KW-0274">FAD</keyword>
<dbReference type="PANTHER" id="PTHR11552">
    <property type="entry name" value="GLUCOSE-METHANOL-CHOLINE GMC OXIDOREDUCTASE"/>
    <property type="match status" value="1"/>
</dbReference>
<gene>
    <name evidence="7" type="ORF">Pmani_038145</name>
</gene>
<evidence type="ECO:0000256" key="4">
    <source>
        <dbReference type="ARBA" id="ARBA00022827"/>
    </source>
</evidence>
<keyword evidence="8" id="KW-1185">Reference proteome</keyword>
<dbReference type="PROSITE" id="PS00624">
    <property type="entry name" value="GMC_OXRED_2"/>
    <property type="match status" value="1"/>
</dbReference>
<keyword evidence="3" id="KW-0285">Flavoprotein</keyword>
<accession>A0AAE1NFF2</accession>
<evidence type="ECO:0000256" key="1">
    <source>
        <dbReference type="ARBA" id="ARBA00001974"/>
    </source>
</evidence>
<feature type="non-terminal residue" evidence="7">
    <location>
        <position position="1"/>
    </location>
</feature>
<keyword evidence="5" id="KW-0732">Signal</keyword>
<name>A0AAE1NFF2_9EUCA</name>
<protein>
    <recommendedName>
        <fullName evidence="6">Glucose-methanol-choline oxidoreductase N-terminal domain-containing protein</fullName>
    </recommendedName>
</protein>
<evidence type="ECO:0000313" key="7">
    <source>
        <dbReference type="EMBL" id="KAK4288853.1"/>
    </source>
</evidence>
<dbReference type="Gene3D" id="3.50.50.60">
    <property type="entry name" value="FAD/NAD(P)-binding domain"/>
    <property type="match status" value="3"/>
</dbReference>
<proteinExistence type="inferred from homology"/>
<evidence type="ECO:0000256" key="3">
    <source>
        <dbReference type="ARBA" id="ARBA00022630"/>
    </source>
</evidence>
<evidence type="ECO:0000313" key="8">
    <source>
        <dbReference type="Proteomes" id="UP001292094"/>
    </source>
</evidence>
<comment type="similarity">
    <text evidence="2">Belongs to the GMC oxidoreductase family.</text>
</comment>
<feature type="domain" description="Glucose-methanol-choline oxidoreductase N-terminal" evidence="6">
    <location>
        <begin position="167"/>
        <end position="181"/>
    </location>
</feature>
<dbReference type="SUPFAM" id="SSF51905">
    <property type="entry name" value="FAD/NAD(P)-binding domain"/>
    <property type="match status" value="1"/>
</dbReference>